<name>A0A3E1R9E0_9BURK</name>
<gene>
    <name evidence="2" type="ORF">DIC66_16735</name>
</gene>
<evidence type="ECO:0008006" key="4">
    <source>
        <dbReference type="Google" id="ProtNLM"/>
    </source>
</evidence>
<feature type="transmembrane region" description="Helical" evidence="1">
    <location>
        <begin position="155"/>
        <end position="178"/>
    </location>
</feature>
<accession>A0A3E1R9E0</accession>
<dbReference type="RefSeq" id="WP_117179236.1">
    <property type="nucleotide sequence ID" value="NZ_QFZK01000012.1"/>
</dbReference>
<keyword evidence="1" id="KW-1133">Transmembrane helix</keyword>
<reference evidence="2 3" key="1">
    <citation type="submission" date="2018-05" db="EMBL/GenBank/DDBJ databases">
        <title>Rhodoferax soyangensis sp.nov., isolated from an oligotrophic freshwater lake.</title>
        <authorList>
            <person name="Park M."/>
        </authorList>
    </citation>
    <scope>NUCLEOTIDE SEQUENCE [LARGE SCALE GENOMIC DNA]</scope>
    <source>
        <strain evidence="2 3">IMCC26218</strain>
    </source>
</reference>
<evidence type="ECO:0000313" key="2">
    <source>
        <dbReference type="EMBL" id="RFO95831.1"/>
    </source>
</evidence>
<dbReference type="AlphaFoldDB" id="A0A3E1R9E0"/>
<comment type="caution">
    <text evidence="2">The sequence shown here is derived from an EMBL/GenBank/DDBJ whole genome shotgun (WGS) entry which is preliminary data.</text>
</comment>
<keyword evidence="1" id="KW-0472">Membrane</keyword>
<sequence length="693" mass="73723">MNKHLFTGLFLLGAAALLWVGAGFVAGHTLALVVTLVIAAVYCFGARELYRFRQATQSLSQALAHIPDGLAELGGWLGAVHASLQTPVRLRIEGERISLPGPALTPYLVGLLVMLGMLGTFLGMMVTLNGAVFALEGTADLAAIRAAFATPIKGLGLAFGTSVAGVASSAVLGLLSALSRRERLQAAQLLDQKIATQLRGFSLTHQRQEAYQALQLQSQSLPLVVDKLQALMEQMGSMQQQLNERLLGNQERFHSETQAAYTGLASAVDQSLRQSMAQSAQAVGESIKPVVEAAMAGMALESRNLQTGLVDSTQQQLEALSARLAANSSTAAETLQHNLTQAQAEQAQADQQRLAAWTTSLQGMADNLQQSWQHSGEQTLARQQQICATLEQTAAQVGTTLQQTVQQLGEHSQTHATQTLAAISGLLGSSEELVRTRIQSEAEWSQAQGERMDQMATLLQRELGALREQEAQRGLAAVERLGELQTALTGHLSTLGMALEAPIARLIETASEAPRAAAEVIGKLRQEVNHSVARDNELLEERGRILETLNTLMASMNHAAHEQRAVIDTLVASSAAALSQAGSAFGQQVETEAAKLSDIAAQVTSGAVEVSSLGEAFGLAVGSFGEANAKLIAGLQRIEGALDKSMARSDEQLAYYVAQAREVIDLSIMSQKDIVQELRQLASQQAALNEEAA</sequence>
<keyword evidence="1" id="KW-0812">Transmembrane</keyword>
<feature type="transmembrane region" description="Helical" evidence="1">
    <location>
        <begin position="107"/>
        <end position="135"/>
    </location>
</feature>
<dbReference type="Proteomes" id="UP000260665">
    <property type="component" value="Unassembled WGS sequence"/>
</dbReference>
<keyword evidence="3" id="KW-1185">Reference proteome</keyword>
<organism evidence="2 3">
    <name type="scientific">Rhodoferax lacus</name>
    <dbReference type="NCBI Taxonomy" id="2184758"/>
    <lineage>
        <taxon>Bacteria</taxon>
        <taxon>Pseudomonadati</taxon>
        <taxon>Pseudomonadota</taxon>
        <taxon>Betaproteobacteria</taxon>
        <taxon>Burkholderiales</taxon>
        <taxon>Comamonadaceae</taxon>
        <taxon>Rhodoferax</taxon>
    </lineage>
</organism>
<evidence type="ECO:0000313" key="3">
    <source>
        <dbReference type="Proteomes" id="UP000260665"/>
    </source>
</evidence>
<proteinExistence type="predicted"/>
<dbReference type="EMBL" id="QFZK01000012">
    <property type="protein sequence ID" value="RFO95831.1"/>
    <property type="molecule type" value="Genomic_DNA"/>
</dbReference>
<protein>
    <recommendedName>
        <fullName evidence="4">DUF802 domain-containing protein</fullName>
    </recommendedName>
</protein>
<evidence type="ECO:0000256" key="1">
    <source>
        <dbReference type="SAM" id="Phobius"/>
    </source>
</evidence>
<dbReference type="OrthoDB" id="6053769at2"/>